<organism evidence="1">
    <name type="scientific">bioreactor metagenome</name>
    <dbReference type="NCBI Taxonomy" id="1076179"/>
    <lineage>
        <taxon>unclassified sequences</taxon>
        <taxon>metagenomes</taxon>
        <taxon>ecological metagenomes</taxon>
    </lineage>
</organism>
<dbReference type="AlphaFoldDB" id="A0A645EXQ7"/>
<accession>A0A645EXQ7</accession>
<gene>
    <name evidence="1" type="ORF">SDC9_153506</name>
</gene>
<sequence length="68" mass="7642">MIAPAKLFADVLHRHAGDLVHDVHRGLACRRNITAAFAAANIRRGDVVGARHLADDFFDRDRHRLVFV</sequence>
<protein>
    <submittedName>
        <fullName evidence="1">Uncharacterized protein</fullName>
    </submittedName>
</protein>
<comment type="caution">
    <text evidence="1">The sequence shown here is derived from an EMBL/GenBank/DDBJ whole genome shotgun (WGS) entry which is preliminary data.</text>
</comment>
<name>A0A645EXQ7_9ZZZZ</name>
<proteinExistence type="predicted"/>
<reference evidence="1" key="1">
    <citation type="submission" date="2019-08" db="EMBL/GenBank/DDBJ databases">
        <authorList>
            <person name="Kucharzyk K."/>
            <person name="Murdoch R.W."/>
            <person name="Higgins S."/>
            <person name="Loffler F."/>
        </authorList>
    </citation>
    <scope>NUCLEOTIDE SEQUENCE</scope>
</reference>
<dbReference type="EMBL" id="VSSQ01052150">
    <property type="protein sequence ID" value="MPN06250.1"/>
    <property type="molecule type" value="Genomic_DNA"/>
</dbReference>
<evidence type="ECO:0000313" key="1">
    <source>
        <dbReference type="EMBL" id="MPN06250.1"/>
    </source>
</evidence>